<dbReference type="NCBIfam" id="TIGR00283">
    <property type="entry name" value="arch_pth2"/>
    <property type="match status" value="1"/>
</dbReference>
<dbReference type="InterPro" id="IPR023476">
    <property type="entry name" value="Pep_tRNA_hydro_II_dom_sf"/>
</dbReference>
<dbReference type="Pfam" id="PF01981">
    <property type="entry name" value="PTH2"/>
    <property type="match status" value="1"/>
</dbReference>
<dbReference type="CDD" id="cd02430">
    <property type="entry name" value="PTH2"/>
    <property type="match status" value="1"/>
</dbReference>
<dbReference type="EMBL" id="CP111015">
    <property type="protein sequence ID" value="WAR03283.1"/>
    <property type="molecule type" value="Genomic_DNA"/>
</dbReference>
<comment type="catalytic activity">
    <reaction evidence="4">
        <text>an N-acyl-L-alpha-aminoacyl-tRNA + H2O = an N-acyl-L-amino acid + a tRNA + H(+)</text>
        <dbReference type="Rhea" id="RHEA:54448"/>
        <dbReference type="Rhea" id="RHEA-COMP:10123"/>
        <dbReference type="Rhea" id="RHEA-COMP:13883"/>
        <dbReference type="ChEBI" id="CHEBI:15377"/>
        <dbReference type="ChEBI" id="CHEBI:15378"/>
        <dbReference type="ChEBI" id="CHEBI:59874"/>
        <dbReference type="ChEBI" id="CHEBI:78442"/>
        <dbReference type="ChEBI" id="CHEBI:138191"/>
        <dbReference type="EC" id="3.1.1.29"/>
    </reaction>
</comment>
<dbReference type="PANTHER" id="PTHR12649">
    <property type="entry name" value="PEPTIDYL-TRNA HYDROLASE 2"/>
    <property type="match status" value="1"/>
</dbReference>
<reference evidence="5" key="1">
    <citation type="submission" date="2022-11" db="EMBL/GenBank/DDBJ databases">
        <title>Centuries of genome instability and evolution in soft-shell clam transmissible cancer (bioRxiv).</title>
        <authorList>
            <person name="Hart S.F.M."/>
            <person name="Yonemitsu M.A."/>
            <person name="Giersch R.M."/>
            <person name="Beal B.F."/>
            <person name="Arriagada G."/>
            <person name="Davis B.W."/>
            <person name="Ostrander E.A."/>
            <person name="Goff S.P."/>
            <person name="Metzger M.J."/>
        </authorList>
    </citation>
    <scope>NUCLEOTIDE SEQUENCE</scope>
    <source>
        <strain evidence="5">MELC-2E11</strain>
        <tissue evidence="5">Siphon/mantle</tissue>
    </source>
</reference>
<dbReference type="Gene3D" id="3.40.1490.10">
    <property type="entry name" value="Bit1"/>
    <property type="match status" value="1"/>
</dbReference>
<evidence type="ECO:0000313" key="6">
    <source>
        <dbReference type="Proteomes" id="UP001164746"/>
    </source>
</evidence>
<keyword evidence="6" id="KW-1185">Reference proteome</keyword>
<sequence length="114" mass="11993">IDLTDNSPSLSDDGEYKMVIIVRTDLKMGKGKAAAQCAHGALGAAEKAMMKDKDTLFAWKACGQPKVVVKTDTEQSLIELQKTAQGSGLICSLIRDAGRTQIASGSRTVLAVGP</sequence>
<dbReference type="EC" id="3.1.1.29" evidence="1"/>
<keyword evidence="2" id="KW-0378">Hydrolase</keyword>
<name>A0ABY7DZW4_MYAAR</name>
<evidence type="ECO:0000256" key="4">
    <source>
        <dbReference type="ARBA" id="ARBA00048707"/>
    </source>
</evidence>
<dbReference type="InterPro" id="IPR002833">
    <property type="entry name" value="PTH2"/>
</dbReference>
<accession>A0ABY7DZW4</accession>
<gene>
    <name evidence="5" type="ORF">MAR_009841</name>
</gene>
<dbReference type="PANTHER" id="PTHR12649:SF11">
    <property type="entry name" value="PEPTIDYL-TRNA HYDROLASE 2, MITOCHONDRIAL"/>
    <property type="match status" value="1"/>
</dbReference>
<feature type="non-terminal residue" evidence="5">
    <location>
        <position position="1"/>
    </location>
</feature>
<feature type="non-terminal residue" evidence="5">
    <location>
        <position position="114"/>
    </location>
</feature>
<protein>
    <recommendedName>
        <fullName evidence="1">peptidyl-tRNA hydrolase</fullName>
        <ecNumber evidence="1">3.1.1.29</ecNumber>
    </recommendedName>
</protein>
<evidence type="ECO:0000256" key="1">
    <source>
        <dbReference type="ARBA" id="ARBA00013260"/>
    </source>
</evidence>
<organism evidence="5 6">
    <name type="scientific">Mya arenaria</name>
    <name type="common">Soft-shell clam</name>
    <dbReference type="NCBI Taxonomy" id="6604"/>
    <lineage>
        <taxon>Eukaryota</taxon>
        <taxon>Metazoa</taxon>
        <taxon>Spiralia</taxon>
        <taxon>Lophotrochozoa</taxon>
        <taxon>Mollusca</taxon>
        <taxon>Bivalvia</taxon>
        <taxon>Autobranchia</taxon>
        <taxon>Heteroconchia</taxon>
        <taxon>Euheterodonta</taxon>
        <taxon>Imparidentia</taxon>
        <taxon>Neoheterodontei</taxon>
        <taxon>Myida</taxon>
        <taxon>Myoidea</taxon>
        <taxon>Myidae</taxon>
        <taxon>Mya</taxon>
    </lineage>
</organism>
<comment type="similarity">
    <text evidence="3">Belongs to the PTH2 family.</text>
</comment>
<evidence type="ECO:0000256" key="2">
    <source>
        <dbReference type="ARBA" id="ARBA00022801"/>
    </source>
</evidence>
<evidence type="ECO:0000313" key="5">
    <source>
        <dbReference type="EMBL" id="WAR03283.1"/>
    </source>
</evidence>
<evidence type="ECO:0000256" key="3">
    <source>
        <dbReference type="ARBA" id="ARBA00038050"/>
    </source>
</evidence>
<proteinExistence type="inferred from homology"/>
<dbReference type="Proteomes" id="UP001164746">
    <property type="component" value="Chromosome 4"/>
</dbReference>
<dbReference type="SUPFAM" id="SSF102462">
    <property type="entry name" value="Peptidyl-tRNA hydrolase II"/>
    <property type="match status" value="1"/>
</dbReference>